<dbReference type="GO" id="GO:0006754">
    <property type="term" value="P:ATP biosynthetic process"/>
    <property type="evidence" value="ECO:0007669"/>
    <property type="project" value="TreeGrafter"/>
</dbReference>
<dbReference type="PANTHER" id="PTHR21340">
    <property type="entry name" value="DIADENOSINE 5,5-P1,P4-TETRAPHOSPHATE PYROPHOSPHOHYDROLASE MUTT"/>
    <property type="match status" value="1"/>
</dbReference>
<dbReference type="InterPro" id="IPR020476">
    <property type="entry name" value="Nudix_hydrolase"/>
</dbReference>
<proteinExistence type="inferred from homology"/>
<dbReference type="SUPFAM" id="SSF55811">
    <property type="entry name" value="Nudix"/>
    <property type="match status" value="1"/>
</dbReference>
<comment type="caution">
    <text evidence="5">The sequence shown here is derived from an EMBL/GenBank/DDBJ whole genome shotgun (WGS) entry which is preliminary data.</text>
</comment>
<dbReference type="AlphaFoldDB" id="A0A1F7UIY5"/>
<accession>A0A1F7UIY5</accession>
<dbReference type="Gene3D" id="3.90.79.10">
    <property type="entry name" value="Nucleoside Triphosphate Pyrophosphohydrolase"/>
    <property type="match status" value="1"/>
</dbReference>
<dbReference type="InterPro" id="IPR051325">
    <property type="entry name" value="Nudix_hydrolase_domain"/>
</dbReference>
<comment type="similarity">
    <text evidence="2">Belongs to the Nudix hydrolase family.</text>
</comment>
<dbReference type="STRING" id="1802399.A3E39_03115"/>
<feature type="region of interest" description="Disordered" evidence="3">
    <location>
        <begin position="1"/>
        <end position="47"/>
    </location>
</feature>
<protein>
    <recommendedName>
        <fullName evidence="4">Nudix hydrolase domain-containing protein</fullName>
    </recommendedName>
</protein>
<dbReference type="PROSITE" id="PS00893">
    <property type="entry name" value="NUDIX_BOX"/>
    <property type="match status" value="1"/>
</dbReference>
<evidence type="ECO:0000256" key="3">
    <source>
        <dbReference type="SAM" id="MobiDB-lite"/>
    </source>
</evidence>
<dbReference type="PANTHER" id="PTHR21340:SF0">
    <property type="entry name" value="BIS(5'-NUCLEOSYL)-TETRAPHOSPHATASE [ASYMMETRICAL]"/>
    <property type="match status" value="1"/>
</dbReference>
<gene>
    <name evidence="5" type="ORF">A3E39_03115</name>
</gene>
<dbReference type="InterPro" id="IPR015797">
    <property type="entry name" value="NUDIX_hydrolase-like_dom_sf"/>
</dbReference>
<dbReference type="Pfam" id="PF00293">
    <property type="entry name" value="NUDIX"/>
    <property type="match status" value="1"/>
</dbReference>
<evidence type="ECO:0000259" key="4">
    <source>
        <dbReference type="PROSITE" id="PS51462"/>
    </source>
</evidence>
<keyword evidence="1 2" id="KW-0378">Hydrolase</keyword>
<dbReference type="PROSITE" id="PS51462">
    <property type="entry name" value="NUDIX"/>
    <property type="match status" value="1"/>
</dbReference>
<feature type="compositionally biased region" description="Basic residues" evidence="3">
    <location>
        <begin position="22"/>
        <end position="38"/>
    </location>
</feature>
<dbReference type="GO" id="GO:0006167">
    <property type="term" value="P:AMP biosynthetic process"/>
    <property type="evidence" value="ECO:0007669"/>
    <property type="project" value="TreeGrafter"/>
</dbReference>
<dbReference type="PRINTS" id="PR00502">
    <property type="entry name" value="NUDIXFAMILY"/>
</dbReference>
<feature type="domain" description="Nudix hydrolase" evidence="4">
    <location>
        <begin position="40"/>
        <end position="174"/>
    </location>
</feature>
<evidence type="ECO:0000313" key="5">
    <source>
        <dbReference type="EMBL" id="OGL78219.1"/>
    </source>
</evidence>
<dbReference type="EMBL" id="MGEH01000036">
    <property type="protein sequence ID" value="OGL78219.1"/>
    <property type="molecule type" value="Genomic_DNA"/>
</dbReference>
<name>A0A1F7UIY5_9BACT</name>
<evidence type="ECO:0000256" key="1">
    <source>
        <dbReference type="ARBA" id="ARBA00022801"/>
    </source>
</evidence>
<feature type="compositionally biased region" description="Polar residues" evidence="3">
    <location>
        <begin position="1"/>
        <end position="18"/>
    </location>
</feature>
<dbReference type="GO" id="GO:0004081">
    <property type="term" value="F:bis(5'-nucleosyl)-tetraphosphatase (asymmetrical) activity"/>
    <property type="evidence" value="ECO:0007669"/>
    <property type="project" value="TreeGrafter"/>
</dbReference>
<evidence type="ECO:0000313" key="6">
    <source>
        <dbReference type="Proteomes" id="UP000176603"/>
    </source>
</evidence>
<organism evidence="5 6">
    <name type="scientific">Candidatus Uhrbacteria bacterium RIFCSPHIGHO2_12_FULL_60_25</name>
    <dbReference type="NCBI Taxonomy" id="1802399"/>
    <lineage>
        <taxon>Bacteria</taxon>
        <taxon>Candidatus Uhriibacteriota</taxon>
    </lineage>
</organism>
<dbReference type="Proteomes" id="UP000176603">
    <property type="component" value="Unassembled WGS sequence"/>
</dbReference>
<dbReference type="InterPro" id="IPR020084">
    <property type="entry name" value="NUDIX_hydrolase_CS"/>
</dbReference>
<dbReference type="CDD" id="cd03673">
    <property type="entry name" value="NUDIX_Ap6A_hydrolase"/>
    <property type="match status" value="1"/>
</dbReference>
<sequence length="185" mass="21092">MQIETHNSTRHSSSSGTGKPNRPIHRSRKRQRKHYGRPSRHETSAGGIIYRKKNGAVEVFFIKDPYGRWTFPKGHQELGETLAETAVREIREETGLTRLKLITPLGRTSFRFRREGGTVEKTVHIFLFEAPPDAKERLTGEGAIWHGAWMKMHKAFAVSGYRNLDSLLGRAMRTITDREKGATHS</sequence>
<reference evidence="5 6" key="1">
    <citation type="journal article" date="2016" name="Nat. Commun.">
        <title>Thousands of microbial genomes shed light on interconnected biogeochemical processes in an aquifer system.</title>
        <authorList>
            <person name="Anantharaman K."/>
            <person name="Brown C.T."/>
            <person name="Hug L.A."/>
            <person name="Sharon I."/>
            <person name="Castelle C.J."/>
            <person name="Probst A.J."/>
            <person name="Thomas B.C."/>
            <person name="Singh A."/>
            <person name="Wilkins M.J."/>
            <person name="Karaoz U."/>
            <person name="Brodie E.L."/>
            <person name="Williams K.H."/>
            <person name="Hubbard S.S."/>
            <person name="Banfield J.F."/>
        </authorList>
    </citation>
    <scope>NUCLEOTIDE SEQUENCE [LARGE SCALE GENOMIC DNA]</scope>
</reference>
<dbReference type="InterPro" id="IPR000086">
    <property type="entry name" value="NUDIX_hydrolase_dom"/>
</dbReference>
<evidence type="ECO:0000256" key="2">
    <source>
        <dbReference type="RuleBase" id="RU003476"/>
    </source>
</evidence>